<dbReference type="STRING" id="860228.Ccan_00590"/>
<evidence type="ECO:0000313" key="3">
    <source>
        <dbReference type="Proteomes" id="UP000008895"/>
    </source>
</evidence>
<dbReference type="HOGENOM" id="CLU_225372_0_0_10"/>
<evidence type="ECO:0000313" key="2">
    <source>
        <dbReference type="EMBL" id="AEK22182.1"/>
    </source>
</evidence>
<dbReference type="OrthoDB" id="9805017at2"/>
<proteinExistence type="predicted"/>
<dbReference type="RefSeq" id="WP_013996177.1">
    <property type="nucleotide sequence ID" value="NC_015846.1"/>
</dbReference>
<feature type="domain" description="Ig-like" evidence="1">
    <location>
        <begin position="1823"/>
        <end position="1903"/>
    </location>
</feature>
<dbReference type="EMBL" id="CP002113">
    <property type="protein sequence ID" value="AEK22182.1"/>
    <property type="molecule type" value="Genomic_DNA"/>
</dbReference>
<dbReference type="Pfam" id="PF17963">
    <property type="entry name" value="Big_9"/>
    <property type="match status" value="3"/>
</dbReference>
<dbReference type="eggNOG" id="COG3210">
    <property type="taxonomic scope" value="Bacteria"/>
</dbReference>
<accession>F9YPT7</accession>
<gene>
    <name evidence="2" type="ordered locus">Ccan_00590</name>
</gene>
<dbReference type="Gene3D" id="2.60.40.10">
    <property type="entry name" value="Immunoglobulins"/>
    <property type="match status" value="1"/>
</dbReference>
<organism evidence="2 3">
    <name type="scientific">Capnocytophaga canimorsus (strain 5)</name>
    <dbReference type="NCBI Taxonomy" id="860228"/>
    <lineage>
        <taxon>Bacteria</taxon>
        <taxon>Pseudomonadati</taxon>
        <taxon>Bacteroidota</taxon>
        <taxon>Flavobacteriia</taxon>
        <taxon>Flavobacteriales</taxon>
        <taxon>Flavobacteriaceae</taxon>
        <taxon>Capnocytophaga</taxon>
    </lineage>
</organism>
<evidence type="ECO:0000259" key="1">
    <source>
        <dbReference type="Pfam" id="PF19081"/>
    </source>
</evidence>
<dbReference type="InterPro" id="IPR044023">
    <property type="entry name" value="Ig_7"/>
</dbReference>
<dbReference type="Pfam" id="PF13585">
    <property type="entry name" value="CHU_C"/>
    <property type="match status" value="1"/>
</dbReference>
<name>F9YPT7_CAPCC</name>
<protein>
    <recommendedName>
        <fullName evidence="1">Ig-like domain-containing protein</fullName>
    </recommendedName>
</protein>
<dbReference type="NCBIfam" id="NF012211">
    <property type="entry name" value="tand_rpt_95"/>
    <property type="match status" value="3"/>
</dbReference>
<sequence>METSVTKKLRKNLKFFLFVFGLLFNQNDALGQVSIVDGSISAQTNVHVVENEFNAGELVIPISFTSNNGNDALVEVTLPSGMNYISGSAQIIPSTLGVSEDISSTVNVPVFKITGITAGTSVVLKIKRKITKQTYNHILQGTTTLRDKVKVTYGTFVLEEKFSNEYSLLFPYTEAKKSNLQGQPEAHVNAFGTSEKDFHILNSGDGTLKKLFFSITYPTGITFEGLKYEKAGAKYALVPVATVGSTYFFQMDESQIPNGKLAKNESIKFYEKYNVKICQASNISYEVGWGEGVQPQSGWYQNLLASRTVSPETGVPGIEFTRANPNVPAGSGLNHWEHQNIAKETYFTPLNQGLCSDVIGAFTISYTNYGTATAYNLKIKLYEDLYNVSDWAYHYADNFRVVNGNTEIPMTITQMTHNESGVAYGGHHAYLADFSNLTNNPNINQGIEDLDGDGQFDDLPVGAKIVIRYDLKKSTSRTYSGKCIAKDIGNFFGFSYANSIGYTNACGTAIVDTGNASSRFYLNGIYRRLFSWLADGSYFPESLVEAGGSKEARLFFASAYDVNLYRKEDGSQIHNMSNYKYEFVVPDGIKASNFRWYITNDFPSSSGDHTTVNPTQENVAGGKKYTFVSTTHQKGYLLMDLEVDCSASGSGVKQIKYDLKYVDMQGTPQECELKLVCGTQDIKTSCILPGCEGPSLNKTSGERTPYSYGWTDYTMTTRFDANNPPPANMRKRALYLDEVQIVAEGKQHTVATNNLYYTLTLAKGVSLKPKSLKMSINGGAPVTYAGAIPTAVVSGTANVDRQEIITWDLTSLLPATGLQPNDVFEVTTIYDVQEFTKVVLPGVTDAQNRFYDFLALESSQFYMDNNKFCGIPQVPDFFVAETFGIEAYNPFTVDGCKPNQNIGDYLIHMARRFESNGTKFVGEFRPGRRIKKLTFELPKSYKVNNVSYNFLKDSDYLFYDYNSPFSIPLSEFTQTPIGSKIRYEFINTPGKAYEMRSGAMSVVNNYSELLRVEVQPSCASLPEEPNAVKIEVEYDDHYYHYGVEGRTGQGMSYSYNNDSAQERERQITFINKPSVKITGSDNTDVNVIMLEQEVPFTISNQSSVSKAPYLWVSIPKVEGVDVLELRSAGTTTAYPAIDFPSGEKMFRISEEGIDPSQSQNYVLKFRMSKCDQTELKIYAGWNCYAYPEKGVFDATTCGQTNPPLVYVLKPAQSQIQVSDNDSNTQPRKLKMCDDNWYDYNLNSAGAGPIIEPTIAITLERGITVETLLMQYPKGTGATHTITGTDVTLSSGKKVRKFDLTTHPAYPQTGIHGTAATNVNDERNVNIRFNIKPQCDFVVGSSFEFDVDGKNICGESVQGNKITNITAGIEGVNSKDYEVTNTLVYESGNANACNGGAIYRGKHIVTTKASTTYTGDNGLITIRIPEGFEYVDQSFNFIAKTGAFPDPTINGLVDAASGGKELSIKIPSGMTNQDNFEYTIKIKQKANAPATDCNVEQKLTYFTSDVANSVHCPHPGGPVCPPIVVRTSTTDKQVAIKVDRAKLEIKNLNVTITPNNKKEDVTATFSITNNASYDFKSDIIVSLYEDSDLNGVVDETEKIKDFSFNNQTIIAGETKADFPINFSVEQIQTCKLYLKIAGISNPCLCEDISVKIDVPNRIDGLVNNFSVCDKEAKSIELNTGIPDYESYQWIASDANMLNYLSDSNIANPTFTYSGVDLTNPLTLTYTLTVTRASGCKSSQEVKVIVNPTPNAPAIVPQQFCKSVTVAEFKQRINPNPNIVKVYALGVLLGDGEVMTSNTYQVSLHPIGECESKKADVSVNIASMPTSPTVTNQTFCPSTDIATFMATPTAVHTLRWYDTVTSTTFETTAPNVSLSVTTKTTFTKYVSQVNAEGCESDKVPVTITIDDTQAPVIDNLADLTISCQATDIDNQVNNWLSTIAITDACGIIANTTNDYATVKPTDWCNVPGNTITVTITSTDTFGNTSTKTAFIRLVAIDAVDDDFGIVEVNTTTTGSVLDNDKLGTVSATTANVDIKNVVSPHTGITINTTDGKVNVANNVPSGVYTLTYTICEKVNGTPCDTATVSITVKNINADNDDFEVSAGGNTGSVLNNDKYDGEFLSSTVSVTLTPIGTLPSGISLDPITGIVRVASGTPSGNYSFNYEICSKVVPSLCDDATVTIRVKNSIIADDDNLGTVVSGGTTTQTVISNDKLNGTPVVIGTGVGQVTLTPLITPTGITLNGDGKVTVGTNVSSGVYTLTYKICENGATPDNCDEATVTITVQNGIVADNDDLGTVVSGGTTTQTVISNDKLNGTPVVIGTGVGQVTLTPLITPTGITIDATNGKVSVGNNVPSGVYTLTYKICENGATPDNCDEATVTITVQNGIVAEDDNLGTVVSGGTTTQTVISNDKLNGTPVVIGTGVGQVTLTPLITPTGITLNGDGKVTVGTNVSSGVYTLTYKICENGSNPLNCDDATVTITVENSIVADNDDLGPVVSGGTTTQTVISNDKLNGTPVVIGTGTGEVTLTPLITPTGITIDATNGKVTVGTNVSSGVYTLTYKICENGATPDNCDEATVTITVQNGIVAEDDDLGPVVSGGTTTQTVISNDKLNGTPVVIGAGTGEVTLTPLITPTGITIDATNGKVTVGTNVSSGVYTLTYKICENGATPDNCDEATVTITVQNGIVAEDDNLGTVVSGGTTTQTVISNDKLNGTPVVIGTGVGQVTLTPIITPTGITIDATNGKVSVGNNVPSGVYTLTYKICENGATPDNCDTATVTITVLSSNTVLAISDINNTYLNTSVSGNVSTNDEDPQGDALEFSLLTASNHQGHSLVFNSDGTYVFTPKEGFTGVVVYEYEVCDKGMPRACATATLTIGVFAQPHASANTVFANDDAVRTKVGTPVLISVLANDIDVEGDTFEITSHPSHTSYGSLSLSNGKLTYTPNAGYVGVDSFTYTICDNRTTDKACSTATVRVLILSDTSSNTTFANDDAYNGDKNRVISGNVLSNDVDLEGNGQTTTLLSGATKGVVSLNADGTFSYKPNMGYVGPDSFTYKLCDDGTPEACAVATVYLTVNEAESIVANNDDFTNTPIRNMVGGVLGSVLTNDTYLGVPISSGQVSSVTLVSDGGLVGVTLDGSGHLTIPQGATEGTYTLTYEVCEKSKGSCATAEIYVRIIKGCPLNFYNGLSNNEDGTNDGFVIDGVECYPKNKVRIYNRWGVKVFETESYNNKERLFRGISNGRVTVDADKKLPQGTYYYVLEYTDASNQTHSEAGWLYIKR</sequence>
<keyword evidence="3" id="KW-1185">Reference proteome</keyword>
<reference evidence="2 3" key="1">
    <citation type="journal article" date="2011" name="J. Bacteriol.">
        <title>Complete genome sequence of the dog commensal and human pathogen Capnocytophaga canimorsus strain 5.</title>
        <authorList>
            <person name="Manfredi P."/>
            <person name="Pagni M."/>
            <person name="Cornelis G.R."/>
        </authorList>
    </citation>
    <scope>NUCLEOTIDE SEQUENCE [LARGE SCALE GENOMIC DNA]</scope>
    <source>
        <strain evidence="3">5</strain>
    </source>
</reference>
<dbReference type="KEGG" id="ccm:Ccan_00590"/>
<dbReference type="InterPro" id="IPR013783">
    <property type="entry name" value="Ig-like_fold"/>
</dbReference>
<dbReference type="Pfam" id="PF19081">
    <property type="entry name" value="Ig_7"/>
    <property type="match status" value="1"/>
</dbReference>
<dbReference type="Proteomes" id="UP000008895">
    <property type="component" value="Chromosome"/>
</dbReference>
<dbReference type="Gene3D" id="2.60.40.3440">
    <property type="match status" value="2"/>
</dbReference>